<feature type="transmembrane region" description="Helical" evidence="17">
    <location>
        <begin position="302"/>
        <end position="324"/>
    </location>
</feature>
<dbReference type="KEGG" id="cbac:JI75_04245"/>
<evidence type="ECO:0000256" key="17">
    <source>
        <dbReference type="HAMAP-Rule" id="MF_01006"/>
    </source>
</evidence>
<reference evidence="19" key="1">
    <citation type="submission" date="2014-08" db="EMBL/GenBank/DDBJ databases">
        <title>Coriobacteriaceae sp. complete genome.</title>
        <authorList>
            <person name="Looft T."/>
            <person name="Bayles D.O."/>
            <person name="Stanton T.B."/>
        </authorList>
    </citation>
    <scope>NUCLEOTIDE SEQUENCE [LARGE SCALE GENOMIC DNA]</scope>
    <source>
        <strain evidence="19">68-1-3</strain>
    </source>
</reference>
<dbReference type="STRING" id="1531429.JI75_04245"/>
<feature type="transmembrane region" description="Helical" evidence="17">
    <location>
        <begin position="7"/>
        <end position="24"/>
    </location>
</feature>
<evidence type="ECO:0000256" key="15">
    <source>
        <dbReference type="ARBA" id="ARBA00032932"/>
    </source>
</evidence>
<dbReference type="GO" id="GO:0005886">
    <property type="term" value="C:plasma membrane"/>
    <property type="evidence" value="ECO:0007669"/>
    <property type="project" value="UniProtKB-SubCell"/>
</dbReference>
<organism evidence="18 19">
    <name type="scientific">Berryella intestinalis</name>
    <dbReference type="NCBI Taxonomy" id="1531429"/>
    <lineage>
        <taxon>Bacteria</taxon>
        <taxon>Bacillati</taxon>
        <taxon>Actinomycetota</taxon>
        <taxon>Coriobacteriia</taxon>
        <taxon>Eggerthellales</taxon>
        <taxon>Eggerthellaceae</taxon>
        <taxon>Berryella</taxon>
    </lineage>
</organism>
<evidence type="ECO:0000256" key="14">
    <source>
        <dbReference type="ARBA" id="ARBA00032707"/>
    </source>
</evidence>
<comment type="similarity">
    <text evidence="2 17">Belongs to the UppP family.</text>
</comment>
<evidence type="ECO:0000313" key="18">
    <source>
        <dbReference type="EMBL" id="AJC11998.1"/>
    </source>
</evidence>
<dbReference type="PANTHER" id="PTHR30622">
    <property type="entry name" value="UNDECAPRENYL-DIPHOSPHATASE"/>
    <property type="match status" value="1"/>
</dbReference>
<evidence type="ECO:0000313" key="19">
    <source>
        <dbReference type="Proteomes" id="UP000031121"/>
    </source>
</evidence>
<dbReference type="Proteomes" id="UP000031121">
    <property type="component" value="Chromosome"/>
</dbReference>
<feature type="transmembrane region" description="Helical" evidence="17">
    <location>
        <begin position="268"/>
        <end position="290"/>
    </location>
</feature>
<sequence length="325" mass="35753">MDLIELLKALLFGIVEGITEWLPVSSTGHMMLLNQFVGLDVSPAFYDVFLVVIQLGAILAVITTYFRKLNPFAIRKTPAERKTTWGIWAKIVVGSIPAAIVGILLDNWFEQHVMNNGKVGYIVVAAALIVYGVVFIVMEAVNRRRIADAQAPRGRHAACKPGDTECQRIRSFKWTDEKEVEDTSEVISKVRTFDELSLGKAFAIGVFQSLAIVPGTSRSGSIIIGSMLLGTSRTIATEFAFFLAIPIMAGWSLLKFVKHGFDYTQGEWAIFGVGIATAFIVSLISIKFLVNFVKRHDFTAFGVYRIFIGLAVLGYFGVLLGGFAQ</sequence>
<dbReference type="HAMAP" id="MF_01006">
    <property type="entry name" value="Undec_diphosphatase"/>
    <property type="match status" value="1"/>
</dbReference>
<evidence type="ECO:0000256" key="2">
    <source>
        <dbReference type="ARBA" id="ARBA00010621"/>
    </source>
</evidence>
<dbReference type="GO" id="GO:0071555">
    <property type="term" value="P:cell wall organization"/>
    <property type="evidence" value="ECO:0007669"/>
    <property type="project" value="UniProtKB-KW"/>
</dbReference>
<comment type="function">
    <text evidence="17">Catalyzes the dephosphorylation of undecaprenyl diphosphate (UPP). Confers resistance to bacitracin.</text>
</comment>
<evidence type="ECO:0000256" key="3">
    <source>
        <dbReference type="ARBA" id="ARBA00012374"/>
    </source>
</evidence>
<dbReference type="GO" id="GO:0008360">
    <property type="term" value="P:regulation of cell shape"/>
    <property type="evidence" value="ECO:0007669"/>
    <property type="project" value="UniProtKB-KW"/>
</dbReference>
<feature type="transmembrane region" description="Helical" evidence="17">
    <location>
        <begin position="235"/>
        <end position="256"/>
    </location>
</feature>
<dbReference type="GO" id="GO:0050380">
    <property type="term" value="F:undecaprenyl-diphosphatase activity"/>
    <property type="evidence" value="ECO:0007669"/>
    <property type="project" value="UniProtKB-UniRule"/>
</dbReference>
<dbReference type="InterPro" id="IPR003824">
    <property type="entry name" value="UppP"/>
</dbReference>
<name>A0A0A8B598_9ACTN</name>
<feature type="transmembrane region" description="Helical" evidence="17">
    <location>
        <begin position="87"/>
        <end position="109"/>
    </location>
</feature>
<comment type="catalytic activity">
    <reaction evidence="16 17">
        <text>di-trans,octa-cis-undecaprenyl diphosphate + H2O = di-trans,octa-cis-undecaprenyl phosphate + phosphate + H(+)</text>
        <dbReference type="Rhea" id="RHEA:28094"/>
        <dbReference type="ChEBI" id="CHEBI:15377"/>
        <dbReference type="ChEBI" id="CHEBI:15378"/>
        <dbReference type="ChEBI" id="CHEBI:43474"/>
        <dbReference type="ChEBI" id="CHEBI:58405"/>
        <dbReference type="ChEBI" id="CHEBI:60392"/>
        <dbReference type="EC" id="3.6.1.27"/>
    </reaction>
</comment>
<reference evidence="18 19" key="2">
    <citation type="journal article" date="2015" name="Genome Announc.">
        <title>Complete Genome Sequence of Coriobacteriaceae Strain 68-1-3, a Novel Mucus-Degrading Isolate from the Swine Intestinal Tract.</title>
        <authorList>
            <person name="Looft T."/>
            <person name="Bayles D.O."/>
            <person name="Alt D.P."/>
            <person name="Stanton T.B."/>
        </authorList>
    </citation>
    <scope>NUCLEOTIDE SEQUENCE [LARGE SCALE GENOMIC DNA]</scope>
    <source>
        <strain evidence="18 19">68-1-3</strain>
    </source>
</reference>
<comment type="miscellaneous">
    <text evidence="17">Bacitracin is thought to be involved in the inhibition of peptidoglycan synthesis by sequestering undecaprenyl diphosphate, thereby reducing the pool of lipid carrier available.</text>
</comment>
<keyword evidence="7 17" id="KW-0378">Hydrolase</keyword>
<evidence type="ECO:0000256" key="5">
    <source>
        <dbReference type="ARBA" id="ARBA00022475"/>
    </source>
</evidence>
<keyword evidence="13 17" id="KW-0961">Cell wall biogenesis/degradation</keyword>
<feature type="transmembrane region" description="Helical" evidence="17">
    <location>
        <begin position="121"/>
        <end position="141"/>
    </location>
</feature>
<dbReference type="Pfam" id="PF02673">
    <property type="entry name" value="BacA"/>
    <property type="match status" value="1"/>
</dbReference>
<evidence type="ECO:0000256" key="11">
    <source>
        <dbReference type="ARBA" id="ARBA00023136"/>
    </source>
</evidence>
<evidence type="ECO:0000256" key="16">
    <source>
        <dbReference type="ARBA" id="ARBA00047594"/>
    </source>
</evidence>
<evidence type="ECO:0000256" key="9">
    <source>
        <dbReference type="ARBA" id="ARBA00022984"/>
    </source>
</evidence>
<dbReference type="AlphaFoldDB" id="A0A0A8B598"/>
<protein>
    <recommendedName>
        <fullName evidence="4 17">Undecaprenyl-diphosphatase</fullName>
        <ecNumber evidence="3 17">3.6.1.27</ecNumber>
    </recommendedName>
    <alternativeName>
        <fullName evidence="15 17">Bacitracin resistance protein</fullName>
    </alternativeName>
    <alternativeName>
        <fullName evidence="14 17">Undecaprenyl pyrophosphate phosphatase</fullName>
    </alternativeName>
</protein>
<dbReference type="EC" id="3.6.1.27" evidence="3 17"/>
<dbReference type="EMBL" id="CP009302">
    <property type="protein sequence ID" value="AJC11998.1"/>
    <property type="molecule type" value="Genomic_DNA"/>
</dbReference>
<evidence type="ECO:0000256" key="1">
    <source>
        <dbReference type="ARBA" id="ARBA00004651"/>
    </source>
</evidence>
<evidence type="ECO:0000256" key="4">
    <source>
        <dbReference type="ARBA" id="ARBA00021581"/>
    </source>
</evidence>
<keyword evidence="11 17" id="KW-0472">Membrane</keyword>
<comment type="subcellular location">
    <subcellularLocation>
        <location evidence="1 17">Cell membrane</location>
        <topology evidence="1 17">Multi-pass membrane protein</topology>
    </subcellularLocation>
</comment>
<keyword evidence="8 17" id="KW-0133">Cell shape</keyword>
<feature type="transmembrane region" description="Helical" evidence="17">
    <location>
        <begin position="44"/>
        <end position="66"/>
    </location>
</feature>
<dbReference type="PANTHER" id="PTHR30622:SF3">
    <property type="entry name" value="UNDECAPRENYL-DIPHOSPHATASE"/>
    <property type="match status" value="1"/>
</dbReference>
<evidence type="ECO:0000256" key="6">
    <source>
        <dbReference type="ARBA" id="ARBA00022692"/>
    </source>
</evidence>
<keyword evidence="12 17" id="KW-0046">Antibiotic resistance</keyword>
<keyword evidence="19" id="KW-1185">Reference proteome</keyword>
<gene>
    <name evidence="17" type="primary">uppP</name>
    <name evidence="18" type="ORF">JI75_04245</name>
</gene>
<dbReference type="HOGENOM" id="CLU_060296_2_0_11"/>
<dbReference type="GO" id="GO:0009252">
    <property type="term" value="P:peptidoglycan biosynthetic process"/>
    <property type="evidence" value="ECO:0007669"/>
    <property type="project" value="UniProtKB-KW"/>
</dbReference>
<evidence type="ECO:0000256" key="8">
    <source>
        <dbReference type="ARBA" id="ARBA00022960"/>
    </source>
</evidence>
<proteinExistence type="inferred from homology"/>
<dbReference type="RefSeq" id="WP_039688982.1">
    <property type="nucleotide sequence ID" value="NZ_CP009302.1"/>
</dbReference>
<keyword evidence="5 17" id="KW-1003">Cell membrane</keyword>
<keyword evidence="10 17" id="KW-1133">Transmembrane helix</keyword>
<evidence type="ECO:0000256" key="13">
    <source>
        <dbReference type="ARBA" id="ARBA00023316"/>
    </source>
</evidence>
<accession>A0A0A8B598</accession>
<evidence type="ECO:0000256" key="12">
    <source>
        <dbReference type="ARBA" id="ARBA00023251"/>
    </source>
</evidence>
<evidence type="ECO:0000256" key="7">
    <source>
        <dbReference type="ARBA" id="ARBA00022801"/>
    </source>
</evidence>
<dbReference type="GO" id="GO:0046677">
    <property type="term" value="P:response to antibiotic"/>
    <property type="evidence" value="ECO:0007669"/>
    <property type="project" value="UniProtKB-UniRule"/>
</dbReference>
<keyword evidence="6 17" id="KW-0812">Transmembrane</keyword>
<keyword evidence="9 17" id="KW-0573">Peptidoglycan synthesis</keyword>
<evidence type="ECO:0000256" key="10">
    <source>
        <dbReference type="ARBA" id="ARBA00022989"/>
    </source>
</evidence>
<dbReference type="OrthoDB" id="9808289at2"/>